<dbReference type="GO" id="GO:0003677">
    <property type="term" value="F:DNA binding"/>
    <property type="evidence" value="ECO:0007669"/>
    <property type="project" value="UniProtKB-KW"/>
</dbReference>
<dbReference type="Gene3D" id="2.60.40.1390">
    <property type="entry name" value="NDT80 DNA-binding domain"/>
    <property type="match status" value="1"/>
</dbReference>
<evidence type="ECO:0000256" key="1">
    <source>
        <dbReference type="ARBA" id="ARBA00023125"/>
    </source>
</evidence>
<dbReference type="GO" id="GO:0003700">
    <property type="term" value="F:DNA-binding transcription factor activity"/>
    <property type="evidence" value="ECO:0007669"/>
    <property type="project" value="UniProtKB-UniRule"/>
</dbReference>
<dbReference type="InParanoid" id="A0A2J6SL20"/>
<evidence type="ECO:0000259" key="4">
    <source>
        <dbReference type="PROSITE" id="PS51517"/>
    </source>
</evidence>
<feature type="region of interest" description="Disordered" evidence="3">
    <location>
        <begin position="115"/>
        <end position="147"/>
    </location>
</feature>
<feature type="non-terminal residue" evidence="5">
    <location>
        <position position="1"/>
    </location>
</feature>
<evidence type="ECO:0000313" key="6">
    <source>
        <dbReference type="Proteomes" id="UP000235371"/>
    </source>
</evidence>
<dbReference type="InterPro" id="IPR037141">
    <property type="entry name" value="NDT80_DNA-bd_dom_sf"/>
</dbReference>
<protein>
    <submittedName>
        <fullName evidence="5">p53-like transcription factor</fullName>
    </submittedName>
</protein>
<accession>A0A2J6SL20</accession>
<sequence length="364" mass="39021">SNMDSSLGGTPCPPLFPTEVLFSLQTSEGQPIKPEIFGIIDKGFFMADNDWTCYRRNYFSLSCSYTLQPTIPKGAIYLVGKHGGSGAQVHNFAMSIAAGVDGQDGKSIELVQHTPKRDKGPQDAPARITLAPRPPAPHGLYGGDSGLSGSRGSIYDAQGFNQNPNSPQIEATFERIQFKNATDNNEKRRAAQQYYHLFVELFADVGPQHADRWVKIASRMSAPMVVRGRSPGHYQGERRGSNTSTGPGGSGGAGGGCGAYTPGLTPRTPGDITMSGTSSMLLGPGYSGGYDGRGHYYRSNIAPLEIPAEPTLSAEEAKSIQESPDYLFHPGSIYEGHEARYQLPSVSKYTTAKIKPEYGSEGST</sequence>
<reference evidence="5 6" key="1">
    <citation type="submission" date="2016-04" db="EMBL/GenBank/DDBJ databases">
        <title>A degradative enzymes factory behind the ericoid mycorrhizal symbiosis.</title>
        <authorList>
            <consortium name="DOE Joint Genome Institute"/>
            <person name="Martino E."/>
            <person name="Morin E."/>
            <person name="Grelet G."/>
            <person name="Kuo A."/>
            <person name="Kohler A."/>
            <person name="Daghino S."/>
            <person name="Barry K."/>
            <person name="Choi C."/>
            <person name="Cichocki N."/>
            <person name="Clum A."/>
            <person name="Copeland A."/>
            <person name="Hainaut M."/>
            <person name="Haridas S."/>
            <person name="Labutti K."/>
            <person name="Lindquist E."/>
            <person name="Lipzen A."/>
            <person name="Khouja H.-R."/>
            <person name="Murat C."/>
            <person name="Ohm R."/>
            <person name="Olson A."/>
            <person name="Spatafora J."/>
            <person name="Veneault-Fourrey C."/>
            <person name="Henrissat B."/>
            <person name="Grigoriev I."/>
            <person name="Martin F."/>
            <person name="Perotto S."/>
        </authorList>
    </citation>
    <scope>NUCLEOTIDE SEQUENCE [LARGE SCALE GENOMIC DNA]</scope>
    <source>
        <strain evidence="5 6">E</strain>
    </source>
</reference>
<dbReference type="InterPro" id="IPR008967">
    <property type="entry name" value="p53-like_TF_DNA-bd_sf"/>
</dbReference>
<organism evidence="5 6">
    <name type="scientific">Hyaloscypha bicolor E</name>
    <dbReference type="NCBI Taxonomy" id="1095630"/>
    <lineage>
        <taxon>Eukaryota</taxon>
        <taxon>Fungi</taxon>
        <taxon>Dikarya</taxon>
        <taxon>Ascomycota</taxon>
        <taxon>Pezizomycotina</taxon>
        <taxon>Leotiomycetes</taxon>
        <taxon>Helotiales</taxon>
        <taxon>Hyaloscyphaceae</taxon>
        <taxon>Hyaloscypha</taxon>
        <taxon>Hyaloscypha bicolor</taxon>
    </lineage>
</organism>
<dbReference type="PROSITE" id="PS51517">
    <property type="entry name" value="NDT80"/>
    <property type="match status" value="1"/>
</dbReference>
<evidence type="ECO:0000256" key="2">
    <source>
        <dbReference type="PROSITE-ProRule" id="PRU00850"/>
    </source>
</evidence>
<dbReference type="AlphaFoldDB" id="A0A2J6SL20"/>
<evidence type="ECO:0000313" key="5">
    <source>
        <dbReference type="EMBL" id="PMD51471.1"/>
    </source>
</evidence>
<dbReference type="RefSeq" id="XP_024728375.1">
    <property type="nucleotide sequence ID" value="XM_024873193.1"/>
</dbReference>
<proteinExistence type="predicted"/>
<dbReference type="InterPro" id="IPR024061">
    <property type="entry name" value="NDT80_DNA-bd_dom"/>
</dbReference>
<feature type="compositionally biased region" description="Gly residues" evidence="3">
    <location>
        <begin position="246"/>
        <end position="258"/>
    </location>
</feature>
<dbReference type="PANTHER" id="PTHR35144">
    <property type="entry name" value="MEIOSIS-SPECIFIC TRANSCRIPTION FACTOR NDT80"/>
    <property type="match status" value="1"/>
</dbReference>
<dbReference type="EMBL" id="KZ613912">
    <property type="protein sequence ID" value="PMD51471.1"/>
    <property type="molecule type" value="Genomic_DNA"/>
</dbReference>
<dbReference type="Pfam" id="PF05224">
    <property type="entry name" value="NDT80_PhoG"/>
    <property type="match status" value="1"/>
</dbReference>
<evidence type="ECO:0000256" key="3">
    <source>
        <dbReference type="SAM" id="MobiDB-lite"/>
    </source>
</evidence>
<name>A0A2J6SL20_9HELO</name>
<dbReference type="GO" id="GO:0051321">
    <property type="term" value="P:meiotic cell cycle"/>
    <property type="evidence" value="ECO:0007669"/>
    <property type="project" value="TreeGrafter"/>
</dbReference>
<dbReference type="InterPro" id="IPR052605">
    <property type="entry name" value="Fungal_trans_regulator"/>
</dbReference>
<feature type="DNA-binding region" description="NDT80" evidence="2">
    <location>
        <begin position="1"/>
        <end position="238"/>
    </location>
</feature>
<dbReference type="PANTHER" id="PTHR35144:SF2">
    <property type="entry name" value="MEIOSIS-SPECIFIC TRANSCRIPTION FACTOR NDT80"/>
    <property type="match status" value="1"/>
</dbReference>
<dbReference type="GO" id="GO:0000228">
    <property type="term" value="C:nuclear chromosome"/>
    <property type="evidence" value="ECO:0007669"/>
    <property type="project" value="TreeGrafter"/>
</dbReference>
<keyword evidence="6" id="KW-1185">Reference proteome</keyword>
<dbReference type="OrthoDB" id="2288358at2759"/>
<dbReference type="Proteomes" id="UP000235371">
    <property type="component" value="Unassembled WGS sequence"/>
</dbReference>
<keyword evidence="1 2" id="KW-0238">DNA-binding</keyword>
<dbReference type="SUPFAM" id="SSF49417">
    <property type="entry name" value="p53-like transcription factors"/>
    <property type="match status" value="1"/>
</dbReference>
<feature type="region of interest" description="Disordered" evidence="3">
    <location>
        <begin position="227"/>
        <end position="276"/>
    </location>
</feature>
<dbReference type="GeneID" id="36581273"/>
<feature type="non-terminal residue" evidence="5">
    <location>
        <position position="364"/>
    </location>
</feature>
<dbReference type="GO" id="GO:0045944">
    <property type="term" value="P:positive regulation of transcription by RNA polymerase II"/>
    <property type="evidence" value="ECO:0007669"/>
    <property type="project" value="TreeGrafter"/>
</dbReference>
<gene>
    <name evidence="5" type="ORF">K444DRAFT_490073</name>
</gene>
<feature type="domain" description="NDT80" evidence="4">
    <location>
        <begin position="1"/>
        <end position="238"/>
    </location>
</feature>